<evidence type="ECO:0008006" key="4">
    <source>
        <dbReference type="Google" id="ProtNLM"/>
    </source>
</evidence>
<organism evidence="2 3">
    <name type="scientific">Candidatus Paraluminiphilus aquimaris</name>
    <dbReference type="NCBI Taxonomy" id="2518994"/>
    <lineage>
        <taxon>Bacteria</taxon>
        <taxon>Pseudomonadati</taxon>
        <taxon>Pseudomonadota</taxon>
        <taxon>Gammaproteobacteria</taxon>
        <taxon>Cellvibrionales</taxon>
        <taxon>Halieaceae</taxon>
        <taxon>Candidatus Paraluminiphilus</taxon>
    </lineage>
</organism>
<gene>
    <name evidence="2" type="ORF">E0F26_07090</name>
</gene>
<proteinExistence type="predicted"/>
<keyword evidence="1" id="KW-0472">Membrane</keyword>
<sequence>MRRVVSLVISLLAAVFIVMGVRWLIAPEGIAPEFGLILGDGLGLSSQIGDMSGYFLFLGISMVLGVVTGHRPWFYAAAILLSLTAVGRTVAWLVHDAALASQVRSEVVIAALLLIASRVLGEDD</sequence>
<name>A0ABY6Q5J2_9GAMM</name>
<feature type="transmembrane region" description="Helical" evidence="1">
    <location>
        <begin position="51"/>
        <end position="67"/>
    </location>
</feature>
<dbReference type="EMBL" id="CP036501">
    <property type="protein sequence ID" value="UZP74517.1"/>
    <property type="molecule type" value="Genomic_DNA"/>
</dbReference>
<keyword evidence="1" id="KW-1133">Transmembrane helix</keyword>
<accession>A0ABY6Q5J2</accession>
<feature type="transmembrane region" description="Helical" evidence="1">
    <location>
        <begin position="74"/>
        <end position="95"/>
    </location>
</feature>
<evidence type="ECO:0000313" key="3">
    <source>
        <dbReference type="Proteomes" id="UP001317963"/>
    </source>
</evidence>
<dbReference type="Proteomes" id="UP001317963">
    <property type="component" value="Chromosome"/>
</dbReference>
<keyword evidence="3" id="KW-1185">Reference proteome</keyword>
<dbReference type="RefSeq" id="WP_279240968.1">
    <property type="nucleotide sequence ID" value="NZ_CP036501.1"/>
</dbReference>
<protein>
    <recommendedName>
        <fullName evidence="4">DUF4345 domain-containing protein</fullName>
    </recommendedName>
</protein>
<evidence type="ECO:0000313" key="2">
    <source>
        <dbReference type="EMBL" id="UZP74517.1"/>
    </source>
</evidence>
<evidence type="ECO:0000256" key="1">
    <source>
        <dbReference type="SAM" id="Phobius"/>
    </source>
</evidence>
<reference evidence="2 3" key="1">
    <citation type="submission" date="2019-02" db="EMBL/GenBank/DDBJ databases">
        <title>Halieaceae_genomes.</title>
        <authorList>
            <person name="Li S.-H."/>
        </authorList>
    </citation>
    <scope>NUCLEOTIDE SEQUENCE [LARGE SCALE GENOMIC DNA]</scope>
    <source>
        <strain evidence="2 3">JH123</strain>
    </source>
</reference>
<keyword evidence="1" id="KW-0812">Transmembrane</keyword>